<keyword evidence="4" id="KW-1185">Reference proteome</keyword>
<organism evidence="3 4">
    <name type="scientific">Gymnopilus dilepis</name>
    <dbReference type="NCBI Taxonomy" id="231916"/>
    <lineage>
        <taxon>Eukaryota</taxon>
        <taxon>Fungi</taxon>
        <taxon>Dikarya</taxon>
        <taxon>Basidiomycota</taxon>
        <taxon>Agaricomycotina</taxon>
        <taxon>Agaricomycetes</taxon>
        <taxon>Agaricomycetidae</taxon>
        <taxon>Agaricales</taxon>
        <taxon>Agaricineae</taxon>
        <taxon>Hymenogastraceae</taxon>
        <taxon>Gymnopilus</taxon>
    </lineage>
</organism>
<evidence type="ECO:0000313" key="3">
    <source>
        <dbReference type="EMBL" id="PPQ75246.1"/>
    </source>
</evidence>
<evidence type="ECO:0008006" key="5">
    <source>
        <dbReference type="Google" id="ProtNLM"/>
    </source>
</evidence>
<dbReference type="EMBL" id="NHYE01005277">
    <property type="protein sequence ID" value="PPQ75246.1"/>
    <property type="molecule type" value="Genomic_DNA"/>
</dbReference>
<dbReference type="Proteomes" id="UP000284706">
    <property type="component" value="Unassembled WGS sequence"/>
</dbReference>
<proteinExistence type="predicted"/>
<name>A0A409W9P9_9AGAR</name>
<feature type="transmembrane region" description="Helical" evidence="1">
    <location>
        <begin position="202"/>
        <end position="219"/>
    </location>
</feature>
<feature type="chain" id="PRO_5019013615" description="Extracellular membrane protein CFEM domain-containing protein" evidence="2">
    <location>
        <begin position="21"/>
        <end position="220"/>
    </location>
</feature>
<keyword evidence="2" id="KW-0732">Signal</keyword>
<keyword evidence="1" id="KW-0472">Membrane</keyword>
<evidence type="ECO:0000256" key="1">
    <source>
        <dbReference type="SAM" id="Phobius"/>
    </source>
</evidence>
<comment type="caution">
    <text evidence="3">The sequence shown here is derived from an EMBL/GenBank/DDBJ whole genome shotgun (WGS) entry which is preliminary data.</text>
</comment>
<evidence type="ECO:0000256" key="2">
    <source>
        <dbReference type="SAM" id="SignalP"/>
    </source>
</evidence>
<dbReference type="AlphaFoldDB" id="A0A409W9P9"/>
<keyword evidence="1" id="KW-1133">Transmembrane helix</keyword>
<reference evidence="3 4" key="1">
    <citation type="journal article" date="2018" name="Evol. Lett.">
        <title>Horizontal gene cluster transfer increased hallucinogenic mushroom diversity.</title>
        <authorList>
            <person name="Reynolds H.T."/>
            <person name="Vijayakumar V."/>
            <person name="Gluck-Thaler E."/>
            <person name="Korotkin H.B."/>
            <person name="Matheny P.B."/>
            <person name="Slot J.C."/>
        </authorList>
    </citation>
    <scope>NUCLEOTIDE SEQUENCE [LARGE SCALE GENOMIC DNA]</scope>
    <source>
        <strain evidence="3 4">SRW20</strain>
    </source>
</reference>
<keyword evidence="1" id="KW-0812">Transmembrane</keyword>
<dbReference type="InParanoid" id="A0A409W9P9"/>
<feature type="signal peptide" evidence="2">
    <location>
        <begin position="1"/>
        <end position="20"/>
    </location>
</feature>
<dbReference type="OrthoDB" id="3087020at2759"/>
<evidence type="ECO:0000313" key="4">
    <source>
        <dbReference type="Proteomes" id="UP000284706"/>
    </source>
</evidence>
<sequence length="220" mass="22888">MGYFVIVPLLILAVPWLVSAQTCPTACFQGTPENAGPPVAPSFCPPAAGIVNPFYTSNCLCYFPETFDGSPWLFCYICGAADPTADFADVCGTNQVTNSCPDQQDAINDACKANGDVNDVLGKLCDDGKPSSIVAGIAGVVTFLQPELAEGAIELLTEGCAETKAGQTVSSAVGDICNVWQTGSTGSSGESSSGRNTFSSQYLVPILVTVMLFAWVLLAF</sequence>
<accession>A0A409W9P9</accession>
<protein>
    <recommendedName>
        <fullName evidence="5">Extracellular membrane protein CFEM domain-containing protein</fullName>
    </recommendedName>
</protein>
<gene>
    <name evidence="3" type="ORF">CVT26_014811</name>
</gene>